<dbReference type="InterPro" id="IPR032710">
    <property type="entry name" value="NTF2-like_dom_sf"/>
</dbReference>
<dbReference type="AlphaFoldDB" id="A0A9W4H5W5"/>
<comment type="caution">
    <text evidence="2">The sequence shown here is derived from an EMBL/GenBank/DDBJ whole genome shotgun (WGS) entry which is preliminary data.</text>
</comment>
<keyword evidence="3" id="KW-1185">Reference proteome</keyword>
<proteinExistence type="predicted"/>
<name>A0A9W4H5W5_9ACTN</name>
<reference evidence="2" key="1">
    <citation type="submission" date="2021-06" db="EMBL/GenBank/DDBJ databases">
        <authorList>
            <person name="Arsene-Ploetze F."/>
        </authorList>
    </citation>
    <scope>NUCLEOTIDE SEQUENCE</scope>
    <source>
        <strain evidence="2">SBRY1</strain>
    </source>
</reference>
<gene>
    <name evidence="2" type="ORF">SBRY_60104</name>
</gene>
<organism evidence="2 3">
    <name type="scientific">Actinacidiphila bryophytorum</name>
    <dbReference type="NCBI Taxonomy" id="1436133"/>
    <lineage>
        <taxon>Bacteria</taxon>
        <taxon>Bacillati</taxon>
        <taxon>Actinomycetota</taxon>
        <taxon>Actinomycetes</taxon>
        <taxon>Kitasatosporales</taxon>
        <taxon>Streptomycetaceae</taxon>
        <taxon>Actinacidiphila</taxon>
    </lineage>
</organism>
<dbReference type="Pfam" id="PF14534">
    <property type="entry name" value="DUF4440"/>
    <property type="match status" value="1"/>
</dbReference>
<evidence type="ECO:0000259" key="1">
    <source>
        <dbReference type="Pfam" id="PF14534"/>
    </source>
</evidence>
<feature type="domain" description="DUF4440" evidence="1">
    <location>
        <begin position="11"/>
        <end position="113"/>
    </location>
</feature>
<evidence type="ECO:0000313" key="2">
    <source>
        <dbReference type="EMBL" id="CAG7653304.1"/>
    </source>
</evidence>
<accession>A0A9W4H5W5</accession>
<dbReference type="Proteomes" id="UP001153328">
    <property type="component" value="Unassembled WGS sequence"/>
</dbReference>
<dbReference type="RefSeq" id="WP_205047543.1">
    <property type="nucleotide sequence ID" value="NZ_CAJVAX010000020.1"/>
</dbReference>
<dbReference type="Gene3D" id="3.10.450.50">
    <property type="match status" value="1"/>
</dbReference>
<dbReference type="InterPro" id="IPR027843">
    <property type="entry name" value="DUF4440"/>
</dbReference>
<dbReference type="EMBL" id="CAJVAX010000020">
    <property type="protein sequence ID" value="CAG7653304.1"/>
    <property type="molecule type" value="Genomic_DNA"/>
</dbReference>
<protein>
    <recommendedName>
        <fullName evidence="1">DUF4440 domain-containing protein</fullName>
    </recommendedName>
</protein>
<dbReference type="SUPFAM" id="SSF54427">
    <property type="entry name" value="NTF2-like"/>
    <property type="match status" value="1"/>
</dbReference>
<evidence type="ECO:0000313" key="3">
    <source>
        <dbReference type="Proteomes" id="UP001153328"/>
    </source>
</evidence>
<sequence length="130" mass="14308">MDHDQELADFGRRWTEAERLGDVAALDALLTEDFTAVGPHGFVLDKKQWIDRYASGALIHDAFTWEEVTVRRHGRAAVAVGVQGQQSIYDGRDADGYFRVTQMIVADGADWKLAAVHLSPTGVRQAGPEA</sequence>